<dbReference type="PROSITE" id="PS50005">
    <property type="entry name" value="TPR"/>
    <property type="match status" value="1"/>
</dbReference>
<dbReference type="eggNOG" id="KOG0543">
    <property type="taxonomic scope" value="Eukaryota"/>
</dbReference>
<accession>V4KI76</accession>
<organism evidence="10 11">
    <name type="scientific">Eutrema salsugineum</name>
    <name type="common">Saltwater cress</name>
    <name type="synonym">Sisymbrium salsugineum</name>
    <dbReference type="NCBI Taxonomy" id="72664"/>
    <lineage>
        <taxon>Eukaryota</taxon>
        <taxon>Viridiplantae</taxon>
        <taxon>Streptophyta</taxon>
        <taxon>Embryophyta</taxon>
        <taxon>Tracheophyta</taxon>
        <taxon>Spermatophyta</taxon>
        <taxon>Magnoliopsida</taxon>
        <taxon>eudicotyledons</taxon>
        <taxon>Gunneridae</taxon>
        <taxon>Pentapetalae</taxon>
        <taxon>rosids</taxon>
        <taxon>malvids</taxon>
        <taxon>Brassicales</taxon>
        <taxon>Brassicaceae</taxon>
        <taxon>Eutremeae</taxon>
        <taxon>Eutrema</taxon>
    </lineage>
</organism>
<evidence type="ECO:0000256" key="2">
    <source>
        <dbReference type="ARBA" id="ARBA00013194"/>
    </source>
</evidence>
<dbReference type="EMBL" id="KI517881">
    <property type="protein sequence ID" value="ESQ29577.1"/>
    <property type="molecule type" value="Genomic_DNA"/>
</dbReference>
<evidence type="ECO:0000256" key="8">
    <source>
        <dbReference type="PROSITE-ProRule" id="PRU00339"/>
    </source>
</evidence>
<dbReference type="GO" id="GO:0003755">
    <property type="term" value="F:peptidyl-prolyl cis-trans isomerase activity"/>
    <property type="evidence" value="ECO:0007669"/>
    <property type="project" value="UniProtKB-KW"/>
</dbReference>
<keyword evidence="3" id="KW-0677">Repeat</keyword>
<evidence type="ECO:0000256" key="3">
    <source>
        <dbReference type="ARBA" id="ARBA00022737"/>
    </source>
</evidence>
<dbReference type="Proteomes" id="UP000030689">
    <property type="component" value="Unassembled WGS sequence"/>
</dbReference>
<dbReference type="Gene3D" id="1.25.40.10">
    <property type="entry name" value="Tetratricopeptide repeat domain"/>
    <property type="match status" value="1"/>
</dbReference>
<dbReference type="InterPro" id="IPR046357">
    <property type="entry name" value="PPIase_dom_sf"/>
</dbReference>
<evidence type="ECO:0000313" key="10">
    <source>
        <dbReference type="EMBL" id="ESQ29577.1"/>
    </source>
</evidence>
<feature type="domain" description="PPIase FKBP-type" evidence="9">
    <location>
        <begin position="265"/>
        <end position="357"/>
    </location>
</feature>
<gene>
    <name evidence="10" type="ORF">EUTSA_v10024088mg</name>
</gene>
<dbReference type="STRING" id="72664.V4KI76"/>
<evidence type="ECO:0000256" key="6">
    <source>
        <dbReference type="ARBA" id="ARBA00023235"/>
    </source>
</evidence>
<feature type="repeat" description="TPR" evidence="8">
    <location>
        <begin position="456"/>
        <end position="489"/>
    </location>
</feature>
<protein>
    <recommendedName>
        <fullName evidence="2 7">peptidylprolyl isomerase</fullName>
        <ecNumber evidence="2 7">5.2.1.8</ecNumber>
    </recommendedName>
</protein>
<feature type="domain" description="PPIase FKBP-type" evidence="9">
    <location>
        <begin position="155"/>
        <end position="245"/>
    </location>
</feature>
<dbReference type="PANTHER" id="PTHR46512">
    <property type="entry name" value="PEPTIDYLPROLYL ISOMERASE"/>
    <property type="match status" value="1"/>
</dbReference>
<evidence type="ECO:0000256" key="4">
    <source>
        <dbReference type="ARBA" id="ARBA00022803"/>
    </source>
</evidence>
<dbReference type="KEGG" id="eus:EUTSA_v10024088mg"/>
<dbReference type="Gramene" id="ESQ29577">
    <property type="protein sequence ID" value="ESQ29577"/>
    <property type="gene ID" value="EUTSA_v10024088mg"/>
</dbReference>
<keyword evidence="4 8" id="KW-0802">TPR repeat</keyword>
<dbReference type="SUPFAM" id="SSF48452">
    <property type="entry name" value="TPR-like"/>
    <property type="match status" value="1"/>
</dbReference>
<proteinExistence type="predicted"/>
<keyword evidence="5 7" id="KW-0697">Rotamase</keyword>
<dbReference type="InterPro" id="IPR011990">
    <property type="entry name" value="TPR-like_helical_dom_sf"/>
</dbReference>
<name>V4KI76_EUTSA</name>
<keyword evidence="11" id="KW-1185">Reference proteome</keyword>
<feature type="domain" description="PPIase FKBP-type" evidence="9">
    <location>
        <begin position="42"/>
        <end position="129"/>
    </location>
</feature>
<sequence length="522" mass="57848">MEEGEGEVIHPLQVGEERVPGTVDVKKKLVKPGVGWETPQLDDEATFDYIGTTLSGGIFDSTKNHRKPLTLAIDEGENMVPNGLGNCIMTMKRGEIALFTFPADPNRGHDEDSPPSSVIQVEIKLISWTPVIVIGEGIFKRYIEKGNNNEKPGVLDDVLVRYQAENDGSVVAKTPDEGIEFCVKDGHLCPALPLTVVTMLPGEKAKLVVLPQYGFREEGRSASGKFPEIPPTSVLEIEVELVSFKSKIRKKVIRDGEGPSVGDDGATVTVTYVAKLEDGTIFEKKGVEKEEPLVFVTDEEQVISGLDKAVTTMKRGEKAVLTISPEYGFGNVEVQRDLAKVPQCAVLTYEVEMLDFVKEKRPWEMTNQETIVAANRKKEEGNLLHKNQKYQRAAKKYNQAAECIANGYFYDDEKKQVEALKVSCLLNGAACCLKLKDFLKATWLCSKALMIDFQNVKALYRRAQSLIETGDLVSAETDIKKALEADPENREVKSLYRTLQQSKAESYARLYANIYASAENAV</sequence>
<dbReference type="EC" id="5.2.1.8" evidence="2 7"/>
<evidence type="ECO:0000313" key="11">
    <source>
        <dbReference type="Proteomes" id="UP000030689"/>
    </source>
</evidence>
<comment type="catalytic activity">
    <reaction evidence="1 7">
        <text>[protein]-peptidylproline (omega=180) = [protein]-peptidylproline (omega=0)</text>
        <dbReference type="Rhea" id="RHEA:16237"/>
        <dbReference type="Rhea" id="RHEA-COMP:10747"/>
        <dbReference type="Rhea" id="RHEA-COMP:10748"/>
        <dbReference type="ChEBI" id="CHEBI:83833"/>
        <dbReference type="ChEBI" id="CHEBI:83834"/>
        <dbReference type="EC" id="5.2.1.8"/>
    </reaction>
</comment>
<evidence type="ECO:0000259" key="9">
    <source>
        <dbReference type="PROSITE" id="PS50059"/>
    </source>
</evidence>
<dbReference type="SUPFAM" id="SSF54534">
    <property type="entry name" value="FKBP-like"/>
    <property type="match status" value="3"/>
</dbReference>
<evidence type="ECO:0000256" key="7">
    <source>
        <dbReference type="PROSITE-ProRule" id="PRU00277"/>
    </source>
</evidence>
<dbReference type="AlphaFoldDB" id="V4KI76"/>
<dbReference type="FunFam" id="3.10.50.40:FF:000017">
    <property type="entry name" value="Peptidylprolyl isomerase"/>
    <property type="match status" value="1"/>
</dbReference>
<dbReference type="InterPro" id="IPR019734">
    <property type="entry name" value="TPR_rpt"/>
</dbReference>
<dbReference type="PANTHER" id="PTHR46512:SF9">
    <property type="entry name" value="PEPTIDYLPROLYL ISOMERASE"/>
    <property type="match status" value="1"/>
</dbReference>
<evidence type="ECO:0000256" key="5">
    <source>
        <dbReference type="ARBA" id="ARBA00023110"/>
    </source>
</evidence>
<dbReference type="SMART" id="SM00028">
    <property type="entry name" value="TPR"/>
    <property type="match status" value="3"/>
</dbReference>
<dbReference type="InterPro" id="IPR001179">
    <property type="entry name" value="PPIase_FKBP_dom"/>
</dbReference>
<dbReference type="InterPro" id="IPR050754">
    <property type="entry name" value="FKBP4/5/8-like"/>
</dbReference>
<dbReference type="Pfam" id="PF00254">
    <property type="entry name" value="FKBP_C"/>
    <property type="match status" value="3"/>
</dbReference>
<reference evidence="10 11" key="1">
    <citation type="journal article" date="2013" name="Front. Plant Sci.">
        <title>The Reference Genome of the Halophytic Plant Eutrema salsugineum.</title>
        <authorList>
            <person name="Yang R."/>
            <person name="Jarvis D.E."/>
            <person name="Chen H."/>
            <person name="Beilstein M.A."/>
            <person name="Grimwood J."/>
            <person name="Jenkins J."/>
            <person name="Shu S."/>
            <person name="Prochnik S."/>
            <person name="Xin M."/>
            <person name="Ma C."/>
            <person name="Schmutz J."/>
            <person name="Wing R.A."/>
            <person name="Mitchell-Olds T."/>
            <person name="Schumaker K.S."/>
            <person name="Wang X."/>
        </authorList>
    </citation>
    <scope>NUCLEOTIDE SEQUENCE [LARGE SCALE GENOMIC DNA]</scope>
</reference>
<dbReference type="PROSITE" id="PS50059">
    <property type="entry name" value="FKBP_PPIASE"/>
    <property type="match status" value="3"/>
</dbReference>
<keyword evidence="6 7" id="KW-0413">Isomerase</keyword>
<dbReference type="Gene3D" id="3.10.50.40">
    <property type="match status" value="3"/>
</dbReference>
<dbReference type="OMA" id="WEMANHE"/>
<evidence type="ECO:0000256" key="1">
    <source>
        <dbReference type="ARBA" id="ARBA00000971"/>
    </source>
</evidence>